<feature type="signal peptide" evidence="2">
    <location>
        <begin position="1"/>
        <end position="31"/>
    </location>
</feature>
<reference evidence="3 4" key="2">
    <citation type="submission" date="2018-03" db="EMBL/GenBank/DDBJ databases">
        <title>The ancient ancestry and fast evolution of plastids.</title>
        <authorList>
            <person name="Moore K.R."/>
            <person name="Magnabosco C."/>
            <person name="Momper L."/>
            <person name="Gold D.A."/>
            <person name="Bosak T."/>
            <person name="Fournier G.P."/>
        </authorList>
    </citation>
    <scope>NUCLEOTIDE SEQUENCE [LARGE SCALE GENOMIC DNA]</scope>
    <source>
        <strain evidence="3 4">ULC18</strain>
    </source>
</reference>
<dbReference type="AlphaFoldDB" id="A0A2T1ESE1"/>
<feature type="compositionally biased region" description="Low complexity" evidence="1">
    <location>
        <begin position="378"/>
        <end position="394"/>
    </location>
</feature>
<organism evidence="3 4">
    <name type="scientific">Stenomitos frigidus ULC18</name>
    <dbReference type="NCBI Taxonomy" id="2107698"/>
    <lineage>
        <taxon>Bacteria</taxon>
        <taxon>Bacillati</taxon>
        <taxon>Cyanobacteriota</taxon>
        <taxon>Cyanophyceae</taxon>
        <taxon>Leptolyngbyales</taxon>
        <taxon>Leptolyngbyaceae</taxon>
        <taxon>Stenomitos</taxon>
    </lineage>
</organism>
<sequence length="603" mass="61836">MNRPLKSFFALSSVSLLVSTQTLLPPLPAQAQIFDGFTGCPAGTREGATNFVTNGNFSTPPGAVVNGTLLQGNPAGFTAAVPYRGDGIYPDDNGANGFNALGGLSIQTGAINYLGGIVIGQPFPGDASNAVAASNTYLYSNPNAAVSNPLVAQSAFPDPVIWSQVVVGLRPNASYNFTAYFYNLLAPNAPGAPPIIRFLAGPPGGPIGAFVPTLNGNAVATRQQWIRVQGSFRTLPGQTTLELRIQDQANTVIGDDFGLTAIGFKECIPILGVAKQAGTPVQNADGTYTIPYTLRVRNFAPASNTQFDLLNLQLTDNLAQTFAAATLNSVSGIQSPTLAVNTGFNGGTNQNLLQGTDTLPSGTTATITFNVNITPGTGANGFGPFNNTTTATAASRGGSPVSDQSNDGANADPDNNGDPTNNNVPTTVSLRPTAGGGSGAFRLVKRITNVIRNGTQLGGVNFGVFVDGVGDDDNAAGFAQLQPGGAPIGQINLDPVTTKLQSGDDVEYTVYYLSDGTGSAIGVSICDPIPSGTALTNNTTQVRRNNGAIATGGTVFAPLAPLPVGNTCPDANNQNGTVIFDLGDISNAAGSNFGLVRFRVRVN</sequence>
<keyword evidence="4" id="KW-1185">Reference proteome</keyword>
<proteinExistence type="predicted"/>
<keyword evidence="2" id="KW-0732">Signal</keyword>
<dbReference type="OrthoDB" id="526045at2"/>
<reference evidence="4" key="1">
    <citation type="submission" date="2018-02" db="EMBL/GenBank/DDBJ databases">
        <authorList>
            <person name="Moore K."/>
            <person name="Momper L."/>
        </authorList>
    </citation>
    <scope>NUCLEOTIDE SEQUENCE [LARGE SCALE GENOMIC DNA]</scope>
    <source>
        <strain evidence="4">ULC18</strain>
    </source>
</reference>
<feature type="region of interest" description="Disordered" evidence="1">
    <location>
        <begin position="378"/>
        <end position="435"/>
    </location>
</feature>
<protein>
    <recommendedName>
        <fullName evidence="5">DUF11 domain-containing protein</fullName>
    </recommendedName>
</protein>
<feature type="chain" id="PRO_5015522765" description="DUF11 domain-containing protein" evidence="2">
    <location>
        <begin position="32"/>
        <end position="603"/>
    </location>
</feature>
<dbReference type="EMBL" id="PVWK01000005">
    <property type="protein sequence ID" value="PSB35654.1"/>
    <property type="molecule type" value="Genomic_DNA"/>
</dbReference>
<gene>
    <name evidence="3" type="ORF">C7B82_00540</name>
</gene>
<accession>A0A2T1ESE1</accession>
<feature type="compositionally biased region" description="Low complexity" evidence="1">
    <location>
        <begin position="406"/>
        <end position="428"/>
    </location>
</feature>
<dbReference type="Proteomes" id="UP000239576">
    <property type="component" value="Unassembled WGS sequence"/>
</dbReference>
<name>A0A2T1ESE1_9CYAN</name>
<comment type="caution">
    <text evidence="3">The sequence shown here is derived from an EMBL/GenBank/DDBJ whole genome shotgun (WGS) entry which is preliminary data.</text>
</comment>
<evidence type="ECO:0000313" key="3">
    <source>
        <dbReference type="EMBL" id="PSB35654.1"/>
    </source>
</evidence>
<evidence type="ECO:0008006" key="5">
    <source>
        <dbReference type="Google" id="ProtNLM"/>
    </source>
</evidence>
<evidence type="ECO:0000256" key="2">
    <source>
        <dbReference type="SAM" id="SignalP"/>
    </source>
</evidence>
<evidence type="ECO:0000313" key="4">
    <source>
        <dbReference type="Proteomes" id="UP000239576"/>
    </source>
</evidence>
<evidence type="ECO:0000256" key="1">
    <source>
        <dbReference type="SAM" id="MobiDB-lite"/>
    </source>
</evidence>